<dbReference type="RefSeq" id="WP_083193112.1">
    <property type="nucleotide sequence ID" value="NZ_CP020570.1"/>
</dbReference>
<sequence length="125" mass="14192">MHNTLAEHARCLYGDEYRPTPACGQEHREHYFVEELTFADADAILSTLRELCPNLVDGRLPVWIRNLSYRLVLLQRPDEPALLREAAQNLWLHGPDWDSIAAELTQRAEVLERGSAADCRPTGLA</sequence>
<dbReference type="Proteomes" id="UP000192445">
    <property type="component" value="Chromosome"/>
</dbReference>
<accession>A0A1V0UEH7</accession>
<name>A0A1V0UEH7_STRVN</name>
<dbReference type="EMBL" id="CP020570">
    <property type="protein sequence ID" value="ARF63619.1"/>
    <property type="molecule type" value="Genomic_DNA"/>
</dbReference>
<dbReference type="KEGG" id="svu:B1H20_21235"/>
<gene>
    <name evidence="1" type="ORF">B1H20_21235</name>
</gene>
<organism evidence="1 2">
    <name type="scientific">Streptomyces violaceoruber</name>
    <dbReference type="NCBI Taxonomy" id="1935"/>
    <lineage>
        <taxon>Bacteria</taxon>
        <taxon>Bacillati</taxon>
        <taxon>Actinomycetota</taxon>
        <taxon>Actinomycetes</taxon>
        <taxon>Kitasatosporales</taxon>
        <taxon>Streptomycetaceae</taxon>
        <taxon>Streptomyces</taxon>
        <taxon>Streptomyces violaceoruber group</taxon>
    </lineage>
</organism>
<proteinExistence type="predicted"/>
<dbReference type="OrthoDB" id="5523129at2"/>
<reference evidence="1 2" key="1">
    <citation type="submission" date="2017-03" db="EMBL/GenBank/DDBJ databases">
        <title>Complete Genome Sequence of a natural compounds producer, Streptomyces violaceus S21.</title>
        <authorList>
            <person name="Zhong C."/>
            <person name="Zhao Z."/>
            <person name="Fu J."/>
            <person name="Zong G."/>
            <person name="Qin R."/>
            <person name="Cao G."/>
        </authorList>
    </citation>
    <scope>NUCLEOTIDE SEQUENCE [LARGE SCALE GENOMIC DNA]</scope>
    <source>
        <strain evidence="1 2">S21</strain>
    </source>
</reference>
<dbReference type="AlphaFoldDB" id="A0A1V0UEH7"/>
<evidence type="ECO:0000313" key="2">
    <source>
        <dbReference type="Proteomes" id="UP000192445"/>
    </source>
</evidence>
<evidence type="ECO:0000313" key="1">
    <source>
        <dbReference type="EMBL" id="ARF63619.1"/>
    </source>
</evidence>
<protein>
    <submittedName>
        <fullName evidence="1">Uncharacterized protein</fullName>
    </submittedName>
</protein>